<proteinExistence type="predicted"/>
<evidence type="ECO:0000313" key="1">
    <source>
        <dbReference type="EMBL" id="CAH2216572.1"/>
    </source>
</evidence>
<name>A0A8S4QPB1_9NEOP</name>
<dbReference type="Proteomes" id="UP000838756">
    <property type="component" value="Unassembled WGS sequence"/>
</dbReference>
<comment type="caution">
    <text evidence="1">The sequence shown here is derived from an EMBL/GenBank/DDBJ whole genome shotgun (WGS) entry which is preliminary data.</text>
</comment>
<dbReference type="AlphaFoldDB" id="A0A8S4QPB1"/>
<evidence type="ECO:0000313" key="2">
    <source>
        <dbReference type="Proteomes" id="UP000838756"/>
    </source>
</evidence>
<protein>
    <submittedName>
        <fullName evidence="1">Jg95 protein</fullName>
    </submittedName>
</protein>
<sequence>MVMEVEIKEDLSDSQPSEFPESIYKSHREFPYDLSNGIVDGVYLHLSERVSLRDKYWASMKNQIQVSYVMTRKVLRKTTRNKELPNALLQNDRKVTTELPRRICGFISGRSVGSLPSIASSAYSNPYNSSVKI</sequence>
<dbReference type="EMBL" id="CAKXAJ010015872">
    <property type="protein sequence ID" value="CAH2216572.1"/>
    <property type="molecule type" value="Genomic_DNA"/>
</dbReference>
<gene>
    <name evidence="1" type="primary">jg95</name>
    <name evidence="1" type="ORF">PAEG_LOCUS4562</name>
</gene>
<reference evidence="1" key="1">
    <citation type="submission" date="2022-03" db="EMBL/GenBank/DDBJ databases">
        <authorList>
            <person name="Lindestad O."/>
        </authorList>
    </citation>
    <scope>NUCLEOTIDE SEQUENCE</scope>
</reference>
<organism evidence="1 2">
    <name type="scientific">Pararge aegeria aegeria</name>
    <dbReference type="NCBI Taxonomy" id="348720"/>
    <lineage>
        <taxon>Eukaryota</taxon>
        <taxon>Metazoa</taxon>
        <taxon>Ecdysozoa</taxon>
        <taxon>Arthropoda</taxon>
        <taxon>Hexapoda</taxon>
        <taxon>Insecta</taxon>
        <taxon>Pterygota</taxon>
        <taxon>Neoptera</taxon>
        <taxon>Endopterygota</taxon>
        <taxon>Lepidoptera</taxon>
        <taxon>Glossata</taxon>
        <taxon>Ditrysia</taxon>
        <taxon>Papilionoidea</taxon>
        <taxon>Nymphalidae</taxon>
        <taxon>Satyrinae</taxon>
        <taxon>Satyrini</taxon>
        <taxon>Parargina</taxon>
        <taxon>Pararge</taxon>
    </lineage>
</organism>
<accession>A0A8S4QPB1</accession>
<dbReference type="OrthoDB" id="10640356at2759"/>
<keyword evidence="2" id="KW-1185">Reference proteome</keyword>